<accession>A0A0W8F1Q5</accession>
<reference evidence="1" key="1">
    <citation type="journal article" date="2015" name="Proc. Natl. Acad. Sci. U.S.A.">
        <title>Networks of energetic and metabolic interactions define dynamics in microbial communities.</title>
        <authorList>
            <person name="Embree M."/>
            <person name="Liu J.K."/>
            <person name="Al-Bassam M.M."/>
            <person name="Zengler K."/>
        </authorList>
    </citation>
    <scope>NUCLEOTIDE SEQUENCE</scope>
</reference>
<comment type="caution">
    <text evidence="1">The sequence shown here is derived from an EMBL/GenBank/DDBJ whole genome shotgun (WGS) entry which is preliminary data.</text>
</comment>
<dbReference type="EMBL" id="LNQE01001618">
    <property type="protein sequence ID" value="KUG14816.1"/>
    <property type="molecule type" value="Genomic_DNA"/>
</dbReference>
<dbReference type="AlphaFoldDB" id="A0A0W8F1Q5"/>
<organism evidence="1">
    <name type="scientific">hydrocarbon metagenome</name>
    <dbReference type="NCBI Taxonomy" id="938273"/>
    <lineage>
        <taxon>unclassified sequences</taxon>
        <taxon>metagenomes</taxon>
        <taxon>ecological metagenomes</taxon>
    </lineage>
</organism>
<proteinExistence type="predicted"/>
<evidence type="ECO:0000313" key="1">
    <source>
        <dbReference type="EMBL" id="KUG14816.1"/>
    </source>
</evidence>
<name>A0A0W8F1Q5_9ZZZZ</name>
<sequence>MNNTKRCMTGIAGALLICLIAISTASAYNADTACASLKEVIAGSNDLTALELVAEYADGSFSTIKLWTDSVIDPEEALCASLHQTIEEVGERNDLSRVILTLVADRQRVSYELSPEKSVFVALPEPVEFPDSSIVRVTTDTAATSRGNDLNRNYELIHNSWHASENPFSFWIKSETSPPTTMYVMSVSTWIKRQVGARWVDSCYAGNTQFSANNVSASGGPLTLQSGTYKQIDKFSGYHANYTWYEENRESATFPI</sequence>
<gene>
    <name evidence="1" type="ORF">ASZ90_015542</name>
</gene>
<protein>
    <submittedName>
        <fullName evidence="1">Uncharacterized protein</fullName>
    </submittedName>
</protein>